<dbReference type="EMBL" id="JBBJBU010000006">
    <property type="protein sequence ID" value="KAK7205023.1"/>
    <property type="molecule type" value="Genomic_DNA"/>
</dbReference>
<gene>
    <name evidence="1" type="ORF">BZA70DRAFT_168952</name>
</gene>
<evidence type="ECO:0000313" key="2">
    <source>
        <dbReference type="Proteomes" id="UP001498771"/>
    </source>
</evidence>
<accession>A0ABR1F7H3</accession>
<comment type="caution">
    <text evidence="1">The sequence shown here is derived from an EMBL/GenBank/DDBJ whole genome shotgun (WGS) entry which is preliminary data.</text>
</comment>
<dbReference type="Proteomes" id="UP001498771">
    <property type="component" value="Unassembled WGS sequence"/>
</dbReference>
<name>A0ABR1F7H3_9ASCO</name>
<evidence type="ECO:0000313" key="1">
    <source>
        <dbReference type="EMBL" id="KAK7205023.1"/>
    </source>
</evidence>
<reference evidence="1 2" key="1">
    <citation type="submission" date="2024-03" db="EMBL/GenBank/DDBJ databases">
        <title>Genome-scale model development and genomic sequencing of the oleaginous clade Lipomyces.</title>
        <authorList>
            <consortium name="Lawrence Berkeley National Laboratory"/>
            <person name="Czajka J.J."/>
            <person name="Han Y."/>
            <person name="Kim J."/>
            <person name="Mondo S.J."/>
            <person name="Hofstad B.A."/>
            <person name="Robles A."/>
            <person name="Haridas S."/>
            <person name="Riley R."/>
            <person name="LaButti K."/>
            <person name="Pangilinan J."/>
            <person name="Andreopoulos W."/>
            <person name="Lipzen A."/>
            <person name="Yan J."/>
            <person name="Wang M."/>
            <person name="Ng V."/>
            <person name="Grigoriev I.V."/>
            <person name="Spatafora J.W."/>
            <person name="Magnuson J.K."/>
            <person name="Baker S.E."/>
            <person name="Pomraning K.R."/>
        </authorList>
    </citation>
    <scope>NUCLEOTIDE SEQUENCE [LARGE SCALE GENOMIC DNA]</scope>
    <source>
        <strain evidence="1 2">Phaff 52-87</strain>
    </source>
</reference>
<proteinExistence type="predicted"/>
<dbReference type="RefSeq" id="XP_064768056.1">
    <property type="nucleotide sequence ID" value="XM_064909855.1"/>
</dbReference>
<sequence>MSLYLRRFSPLLCSSFFLHTYSFDLMGFWLHATFLSYFILSFTSYSFRFFLLCVFVFMLEVWEISTKKFDAGCEMRMRMGCEWYESYQHNIYILYHSVLCSYLVDLKLVAMMTISEIR</sequence>
<dbReference type="GeneID" id="90035367"/>
<organism evidence="1 2">
    <name type="scientific">Myxozyma melibiosi</name>
    <dbReference type="NCBI Taxonomy" id="54550"/>
    <lineage>
        <taxon>Eukaryota</taxon>
        <taxon>Fungi</taxon>
        <taxon>Dikarya</taxon>
        <taxon>Ascomycota</taxon>
        <taxon>Saccharomycotina</taxon>
        <taxon>Lipomycetes</taxon>
        <taxon>Lipomycetales</taxon>
        <taxon>Lipomycetaceae</taxon>
        <taxon>Myxozyma</taxon>
    </lineage>
</organism>
<keyword evidence="2" id="KW-1185">Reference proteome</keyword>
<protein>
    <submittedName>
        <fullName evidence="1">Uncharacterized protein</fullName>
    </submittedName>
</protein>